<evidence type="ECO:0000313" key="3">
    <source>
        <dbReference type="Proteomes" id="UP000016223"/>
    </source>
</evidence>
<sequence length="61" mass="6533">MQDGAVMRTRIVQFLAVLGLLWVAALAANLVLAVVVRSQSGPIVWVALCLVTASALSWRRA</sequence>
<dbReference type="EMBL" id="CP003912">
    <property type="protein sequence ID" value="AGU53313.1"/>
    <property type="molecule type" value="Genomic_DNA"/>
</dbReference>
<dbReference type="Proteomes" id="UP000016223">
    <property type="component" value="Chromosome 2"/>
</dbReference>
<gene>
    <name evidence="2" type="ORF">VAPA_2c07560</name>
</gene>
<protein>
    <recommendedName>
        <fullName evidence="4">Transmembrane protein</fullName>
    </recommendedName>
</protein>
<dbReference type="AlphaFoldDB" id="T1XL41"/>
<organism evidence="2 3">
    <name type="scientific">Variovorax paradoxus B4</name>
    <dbReference type="NCBI Taxonomy" id="1246301"/>
    <lineage>
        <taxon>Bacteria</taxon>
        <taxon>Pseudomonadati</taxon>
        <taxon>Pseudomonadota</taxon>
        <taxon>Betaproteobacteria</taxon>
        <taxon>Burkholderiales</taxon>
        <taxon>Comamonadaceae</taxon>
        <taxon>Variovorax</taxon>
    </lineage>
</organism>
<keyword evidence="1" id="KW-0472">Membrane</keyword>
<dbReference type="KEGG" id="vpd:VAPA_2c07560"/>
<evidence type="ECO:0000313" key="2">
    <source>
        <dbReference type="EMBL" id="AGU53313.1"/>
    </source>
</evidence>
<reference evidence="2 3" key="1">
    <citation type="submission" date="2012-10" db="EMBL/GenBank/DDBJ databases">
        <title>Genome sequence of Variovorax paradoxus B4.</title>
        <authorList>
            <person name="Schuldes J."/>
            <person name="Brandt U."/>
            <person name="Hiessl S."/>
            <person name="Wuebbeler J.H."/>
            <person name="Thuermer A."/>
            <person name="Steinbuechel A."/>
            <person name="Daniel R."/>
        </authorList>
    </citation>
    <scope>NUCLEOTIDE SEQUENCE [LARGE SCALE GENOMIC DNA]</scope>
    <source>
        <strain evidence="2 3">B4</strain>
    </source>
</reference>
<name>T1XL41_VARPD</name>
<keyword evidence="1" id="KW-0812">Transmembrane</keyword>
<feature type="transmembrane region" description="Helical" evidence="1">
    <location>
        <begin position="12"/>
        <end position="36"/>
    </location>
</feature>
<accession>T1XL41</accession>
<evidence type="ECO:0008006" key="4">
    <source>
        <dbReference type="Google" id="ProtNLM"/>
    </source>
</evidence>
<proteinExistence type="predicted"/>
<evidence type="ECO:0000256" key="1">
    <source>
        <dbReference type="SAM" id="Phobius"/>
    </source>
</evidence>
<feature type="transmembrane region" description="Helical" evidence="1">
    <location>
        <begin position="42"/>
        <end position="58"/>
    </location>
</feature>
<keyword evidence="1" id="KW-1133">Transmembrane helix</keyword>
<dbReference type="HOGENOM" id="CLU_2921469_0_0_4"/>